<evidence type="ECO:0000313" key="3">
    <source>
        <dbReference type="Proteomes" id="UP000295507"/>
    </source>
</evidence>
<dbReference type="EMBL" id="SMBK01000026">
    <property type="protein sequence ID" value="TCU31592.1"/>
    <property type="molecule type" value="Genomic_DNA"/>
</dbReference>
<accession>A0A4R3RCX3</accession>
<dbReference type="AlphaFoldDB" id="A0A4R3RCX3"/>
<sequence>MTTFVDPKVDFMKGRVVTHEGAWRGDTLWRRLERGGPRHHLSVMSSAFGLPDFAGPGECLAIQELRRCEFHLAKMTALDATASRIHV</sequence>
<name>A0A4R3RCX3_9HYPH</name>
<reference evidence="3 4" key="1">
    <citation type="submission" date="2019-03" db="EMBL/GenBank/DDBJ databases">
        <title>Genomic Encyclopedia of Type Strains, Phase IV (KMG-V): Genome sequencing to study the core and pangenomes of soil and plant-associated prokaryotes.</title>
        <authorList>
            <person name="Whitman W."/>
        </authorList>
    </citation>
    <scope>NUCLEOTIDE SEQUENCE [LARGE SCALE GENOMIC DNA]</scope>
    <source>
        <strain evidence="1 4">Gr42</strain>
        <strain evidence="2 3">IE4868</strain>
    </source>
</reference>
<organism evidence="1 4">
    <name type="scientific">Rhizobium azibense</name>
    <dbReference type="NCBI Taxonomy" id="1136135"/>
    <lineage>
        <taxon>Bacteria</taxon>
        <taxon>Pseudomonadati</taxon>
        <taxon>Pseudomonadota</taxon>
        <taxon>Alphaproteobacteria</taxon>
        <taxon>Hyphomicrobiales</taxon>
        <taxon>Rhizobiaceae</taxon>
        <taxon>Rhizobium/Agrobacterium group</taxon>
        <taxon>Rhizobium</taxon>
    </lineage>
</organism>
<dbReference type="Proteomes" id="UP000295507">
    <property type="component" value="Unassembled WGS sequence"/>
</dbReference>
<evidence type="ECO:0000313" key="1">
    <source>
        <dbReference type="EMBL" id="TCU29036.1"/>
    </source>
</evidence>
<evidence type="ECO:0000313" key="2">
    <source>
        <dbReference type="EMBL" id="TCU31592.1"/>
    </source>
</evidence>
<proteinExistence type="predicted"/>
<dbReference type="EMBL" id="SMBJ01000002">
    <property type="protein sequence ID" value="TCU29036.1"/>
    <property type="molecule type" value="Genomic_DNA"/>
</dbReference>
<evidence type="ECO:0000313" key="4">
    <source>
        <dbReference type="Proteomes" id="UP000295547"/>
    </source>
</evidence>
<gene>
    <name evidence="2" type="ORF">EV129_12654</name>
    <name evidence="1" type="ORF">EV130_102216</name>
</gene>
<protein>
    <submittedName>
        <fullName evidence="1">Uncharacterized protein</fullName>
    </submittedName>
</protein>
<keyword evidence="4" id="KW-1185">Reference proteome</keyword>
<comment type="caution">
    <text evidence="1">The sequence shown here is derived from an EMBL/GenBank/DDBJ whole genome shotgun (WGS) entry which is preliminary data.</text>
</comment>
<dbReference type="Proteomes" id="UP000295547">
    <property type="component" value="Unassembled WGS sequence"/>
</dbReference>